<organism evidence="2 3">
    <name type="scientific">Bactrocera dorsalis</name>
    <name type="common">Oriental fruit fly</name>
    <name type="synonym">Dacus dorsalis</name>
    <dbReference type="NCBI Taxonomy" id="27457"/>
    <lineage>
        <taxon>Eukaryota</taxon>
        <taxon>Metazoa</taxon>
        <taxon>Ecdysozoa</taxon>
        <taxon>Arthropoda</taxon>
        <taxon>Hexapoda</taxon>
        <taxon>Insecta</taxon>
        <taxon>Pterygota</taxon>
        <taxon>Neoptera</taxon>
        <taxon>Endopterygota</taxon>
        <taxon>Diptera</taxon>
        <taxon>Brachycera</taxon>
        <taxon>Muscomorpha</taxon>
        <taxon>Tephritoidea</taxon>
        <taxon>Tephritidae</taxon>
        <taxon>Bactrocera</taxon>
        <taxon>Bactrocera</taxon>
    </lineage>
</organism>
<dbReference type="Proteomes" id="UP001652620">
    <property type="component" value="Chromosome 5"/>
</dbReference>
<proteinExistence type="predicted"/>
<reference evidence="3" key="1">
    <citation type="submission" date="2025-08" db="UniProtKB">
        <authorList>
            <consortium name="RefSeq"/>
        </authorList>
    </citation>
    <scope>IDENTIFICATION</scope>
    <source>
        <tissue evidence="3">Adult</tissue>
    </source>
</reference>
<protein>
    <submittedName>
        <fullName evidence="3">Uncharacterized protein LOC125778897</fullName>
    </submittedName>
</protein>
<evidence type="ECO:0000313" key="3">
    <source>
        <dbReference type="RefSeq" id="XP_049314468.1"/>
    </source>
</evidence>
<evidence type="ECO:0000256" key="1">
    <source>
        <dbReference type="SAM" id="MobiDB-lite"/>
    </source>
</evidence>
<sequence>MQLVKCKFGCIQNHNYIILRWVYKKTMMTLKWWQTSSGRQTEEMQLREATTAGCFCLVLIWCTWFTQSVKAASVGRPVPNAYAPQRHLNTRVDEVRSAASYRQADYDYDEEENEEEEVEEELEAALSGVTNIGGGNVEAEEGNNADDDDEEEEEDYEEDDEDNGGEEGRAVKRKFLIEKFMGIKM</sequence>
<accession>A0ABM3JZ13</accession>
<name>A0ABM3JZ13_BACDO</name>
<feature type="compositionally biased region" description="Acidic residues" evidence="1">
    <location>
        <begin position="138"/>
        <end position="165"/>
    </location>
</feature>
<evidence type="ECO:0000313" key="2">
    <source>
        <dbReference type="Proteomes" id="UP001652620"/>
    </source>
</evidence>
<dbReference type="RefSeq" id="XP_049314468.1">
    <property type="nucleotide sequence ID" value="XM_049458511.1"/>
</dbReference>
<dbReference type="GeneID" id="125778897"/>
<gene>
    <name evidence="3" type="primary">LOC125778897</name>
</gene>
<feature type="region of interest" description="Disordered" evidence="1">
    <location>
        <begin position="127"/>
        <end position="171"/>
    </location>
</feature>
<keyword evidence="2" id="KW-1185">Reference proteome</keyword>